<dbReference type="Pfam" id="PF01943">
    <property type="entry name" value="Polysacc_synt"/>
    <property type="match status" value="1"/>
</dbReference>
<dbReference type="GO" id="GO:0005886">
    <property type="term" value="C:plasma membrane"/>
    <property type="evidence" value="ECO:0007669"/>
    <property type="project" value="UniProtKB-SubCell"/>
</dbReference>
<comment type="subcellular location">
    <subcellularLocation>
        <location evidence="1">Cell membrane</location>
        <topology evidence="1">Multi-pass membrane protein</topology>
    </subcellularLocation>
</comment>
<gene>
    <name evidence="7" type="ORF">BSIN_0852</name>
</gene>
<sequence>MRPRDAIMDKLILRNVAINFVGMVLPTFVSLVTVPAYIHTLGVERYGVVSLVWTLIGYFGILDLGMSMAAQCHISKAFASGDSALSARVYWSAFWLNLGTGVAGGLLIYSGAFAYTAYFAKVSAGLRHEVYLALPWLAFAVPLANVSWVFAGAINGAERFGVYNANQTIGTFLFQLLPLITAWSVAPTLQAVLAAAVVARLIAAVMLGSASIKVLGIRSIEPPRFGIAKGLFNFGGWMLIASATGMIADTLDRVMLGAGLGAKYVTYYAVPQNLVTRLSMLPNAFVRTLFPRLSALGRDAADTLVEQSLEFLNAVFTPVAIVAIFALDPFLSLWVGRDLANLSSPVGGVLVISVWLAGQASVARILIQSQLNPARAAAAGLVQMPLFIGALWIGIHHFGLVGAVVAVAVRALVDYGLLLLLCAIRIRAIALDMSAHLACLLASLYAAHALPGLPAAIVACAAALALNAGWSIAMTPGIRMLARAALVRLNVTKII</sequence>
<feature type="transmembrane region" description="Helical" evidence="6">
    <location>
        <begin position="89"/>
        <end position="116"/>
    </location>
</feature>
<evidence type="ECO:0000256" key="1">
    <source>
        <dbReference type="ARBA" id="ARBA00004651"/>
    </source>
</evidence>
<feature type="transmembrane region" description="Helical" evidence="6">
    <location>
        <begin position="227"/>
        <end position="248"/>
    </location>
</feature>
<keyword evidence="2" id="KW-1003">Cell membrane</keyword>
<evidence type="ECO:0000256" key="5">
    <source>
        <dbReference type="ARBA" id="ARBA00023136"/>
    </source>
</evidence>
<accession>A0A238HAR6</accession>
<feature type="transmembrane region" description="Helical" evidence="6">
    <location>
        <begin position="136"/>
        <end position="157"/>
    </location>
</feature>
<evidence type="ECO:0000313" key="7">
    <source>
        <dbReference type="EMBL" id="SMG02232.1"/>
    </source>
</evidence>
<feature type="transmembrane region" description="Helical" evidence="6">
    <location>
        <begin position="12"/>
        <end position="38"/>
    </location>
</feature>
<dbReference type="InterPro" id="IPR002797">
    <property type="entry name" value="Polysacc_synth"/>
</dbReference>
<dbReference type="InterPro" id="IPR050833">
    <property type="entry name" value="Poly_Biosynth_Transport"/>
</dbReference>
<dbReference type="AlphaFoldDB" id="A0A238HAR6"/>
<keyword evidence="4 6" id="KW-1133">Transmembrane helix</keyword>
<feature type="transmembrane region" description="Helical" evidence="6">
    <location>
        <begin position="192"/>
        <end position="215"/>
    </location>
</feature>
<feature type="transmembrane region" description="Helical" evidence="6">
    <location>
        <begin position="346"/>
        <end position="367"/>
    </location>
</feature>
<feature type="transmembrane region" description="Helical" evidence="6">
    <location>
        <begin position="453"/>
        <end position="473"/>
    </location>
</feature>
<evidence type="ECO:0008006" key="9">
    <source>
        <dbReference type="Google" id="ProtNLM"/>
    </source>
</evidence>
<protein>
    <recommendedName>
        <fullName evidence="9">Polysaccharide biosynthesis protein</fullName>
    </recommendedName>
</protein>
<reference evidence="7 8" key="1">
    <citation type="submission" date="2017-04" db="EMBL/GenBank/DDBJ databases">
        <authorList>
            <person name="Afonso C.L."/>
            <person name="Miller P.J."/>
            <person name="Scott M.A."/>
            <person name="Spackman E."/>
            <person name="Goraichik I."/>
            <person name="Dimitrov K.M."/>
            <person name="Suarez D.L."/>
            <person name="Swayne D.E."/>
        </authorList>
    </citation>
    <scope>NUCLEOTIDE SEQUENCE [LARGE SCALE GENOMIC DNA]</scope>
    <source>
        <strain evidence="7">LMG 28154</strain>
    </source>
</reference>
<keyword evidence="5 6" id="KW-0472">Membrane</keyword>
<evidence type="ECO:0000313" key="8">
    <source>
        <dbReference type="Proteomes" id="UP000198460"/>
    </source>
</evidence>
<feature type="transmembrane region" description="Helical" evidence="6">
    <location>
        <begin position="311"/>
        <end position="334"/>
    </location>
</feature>
<dbReference type="Proteomes" id="UP000198460">
    <property type="component" value="Unassembled WGS sequence"/>
</dbReference>
<dbReference type="PANTHER" id="PTHR30250:SF26">
    <property type="entry name" value="PSMA PROTEIN"/>
    <property type="match status" value="1"/>
</dbReference>
<organism evidence="7 8">
    <name type="scientific">Burkholderia singularis</name>
    <dbReference type="NCBI Taxonomy" id="1503053"/>
    <lineage>
        <taxon>Bacteria</taxon>
        <taxon>Pseudomonadati</taxon>
        <taxon>Pseudomonadota</taxon>
        <taxon>Betaproteobacteria</taxon>
        <taxon>Burkholderiales</taxon>
        <taxon>Burkholderiaceae</taxon>
        <taxon>Burkholderia</taxon>
        <taxon>pseudomallei group</taxon>
    </lineage>
</organism>
<evidence type="ECO:0000256" key="3">
    <source>
        <dbReference type="ARBA" id="ARBA00022692"/>
    </source>
</evidence>
<proteinExistence type="predicted"/>
<name>A0A238HAR6_9BURK</name>
<feature type="transmembrane region" description="Helical" evidence="6">
    <location>
        <begin position="169"/>
        <end position="186"/>
    </location>
</feature>
<dbReference type="EMBL" id="FXAN01000094">
    <property type="protein sequence ID" value="SMG02232.1"/>
    <property type="molecule type" value="Genomic_DNA"/>
</dbReference>
<keyword evidence="3 6" id="KW-0812">Transmembrane</keyword>
<feature type="transmembrane region" description="Helical" evidence="6">
    <location>
        <begin position="374"/>
        <end position="395"/>
    </location>
</feature>
<feature type="transmembrane region" description="Helical" evidence="6">
    <location>
        <begin position="50"/>
        <end position="69"/>
    </location>
</feature>
<dbReference type="PANTHER" id="PTHR30250">
    <property type="entry name" value="PST FAMILY PREDICTED COLANIC ACID TRANSPORTER"/>
    <property type="match status" value="1"/>
</dbReference>
<evidence type="ECO:0000256" key="6">
    <source>
        <dbReference type="SAM" id="Phobius"/>
    </source>
</evidence>
<evidence type="ECO:0000256" key="2">
    <source>
        <dbReference type="ARBA" id="ARBA00022475"/>
    </source>
</evidence>
<evidence type="ECO:0000256" key="4">
    <source>
        <dbReference type="ARBA" id="ARBA00022989"/>
    </source>
</evidence>
<feature type="transmembrane region" description="Helical" evidence="6">
    <location>
        <begin position="401"/>
        <end position="422"/>
    </location>
</feature>